<protein>
    <submittedName>
        <fullName evidence="2">Glycosyltransferase</fullName>
    </submittedName>
</protein>
<dbReference type="InterPro" id="IPR029044">
    <property type="entry name" value="Nucleotide-diphossugar_trans"/>
</dbReference>
<dbReference type="Pfam" id="PF00535">
    <property type="entry name" value="Glycos_transf_2"/>
    <property type="match status" value="1"/>
</dbReference>
<dbReference type="PANTHER" id="PTHR22916:SF3">
    <property type="entry name" value="UDP-GLCNAC:BETAGAL BETA-1,3-N-ACETYLGLUCOSAMINYLTRANSFERASE-LIKE PROTEIN 1"/>
    <property type="match status" value="1"/>
</dbReference>
<proteinExistence type="predicted"/>
<dbReference type="GO" id="GO:0016758">
    <property type="term" value="F:hexosyltransferase activity"/>
    <property type="evidence" value="ECO:0007669"/>
    <property type="project" value="UniProtKB-ARBA"/>
</dbReference>
<sequence length="312" mass="34796">MNNNAVPKIAILLATYNGAERLLAQLDSFAAQSLPPSLILVSDDGSRDDTRAIVEDFAAAHLDLNVQLIDGPCRGAAQNFLGLLRACPDWIDIAALSDQDDVWLPDKLKRGARALAEETTPGPLLYCGRSWECDEDLGNRRLSRGLKRPATFRHALVQNVAGGNTMMLDRAALDLLRDAAAEARKLVVHDWWIYQIITGVGGKVIFDDAPLLLYRQHGGNLIGANRGLQAKTTRLRMLVSGRFRRWNTVNIAALNASAHRLTAENRHILRTFSEERNRSVWRRLLMVRRTGLYRQGMQGSLSLYLAALLRRI</sequence>
<organism evidence="2 3">
    <name type="scientific">Thalassovita mangrovi</name>
    <dbReference type="NCBI Taxonomy" id="2692236"/>
    <lineage>
        <taxon>Bacteria</taxon>
        <taxon>Pseudomonadati</taxon>
        <taxon>Pseudomonadota</taxon>
        <taxon>Alphaproteobacteria</taxon>
        <taxon>Rhodobacterales</taxon>
        <taxon>Roseobacteraceae</taxon>
        <taxon>Thalassovita</taxon>
    </lineage>
</organism>
<reference evidence="2 3" key="1">
    <citation type="submission" date="2020-01" db="EMBL/GenBank/DDBJ databases">
        <authorList>
            <person name="Chen S."/>
        </authorList>
    </citation>
    <scope>NUCLEOTIDE SEQUENCE [LARGE SCALE GENOMIC DNA]</scope>
    <source>
        <strain evidence="2 3">GS-10</strain>
    </source>
</reference>
<keyword evidence="3" id="KW-1185">Reference proteome</keyword>
<evidence type="ECO:0000313" key="2">
    <source>
        <dbReference type="EMBL" id="MYM55872.1"/>
    </source>
</evidence>
<keyword evidence="2" id="KW-0808">Transferase</keyword>
<dbReference type="AlphaFoldDB" id="A0A6L8LQU2"/>
<evidence type="ECO:0000259" key="1">
    <source>
        <dbReference type="Pfam" id="PF00535"/>
    </source>
</evidence>
<dbReference type="RefSeq" id="WP_160973579.1">
    <property type="nucleotide sequence ID" value="NZ_WWEN01000004.1"/>
</dbReference>
<dbReference type="Gene3D" id="3.90.550.10">
    <property type="entry name" value="Spore Coat Polysaccharide Biosynthesis Protein SpsA, Chain A"/>
    <property type="match status" value="1"/>
</dbReference>
<comment type="caution">
    <text evidence="2">The sequence shown here is derived from an EMBL/GenBank/DDBJ whole genome shotgun (WGS) entry which is preliminary data.</text>
</comment>
<dbReference type="InterPro" id="IPR001173">
    <property type="entry name" value="Glyco_trans_2-like"/>
</dbReference>
<dbReference type="PANTHER" id="PTHR22916">
    <property type="entry name" value="GLYCOSYLTRANSFERASE"/>
    <property type="match status" value="1"/>
</dbReference>
<feature type="domain" description="Glycosyltransferase 2-like" evidence="1">
    <location>
        <begin position="11"/>
        <end position="120"/>
    </location>
</feature>
<dbReference type="EMBL" id="WWEN01000004">
    <property type="protein sequence ID" value="MYM55872.1"/>
    <property type="molecule type" value="Genomic_DNA"/>
</dbReference>
<accession>A0A6L8LQU2</accession>
<dbReference type="CDD" id="cd04196">
    <property type="entry name" value="GT_2_like_d"/>
    <property type="match status" value="1"/>
</dbReference>
<name>A0A6L8LQU2_9RHOB</name>
<gene>
    <name evidence="2" type="ORF">GR167_11205</name>
</gene>
<evidence type="ECO:0000313" key="3">
    <source>
        <dbReference type="Proteomes" id="UP000479043"/>
    </source>
</evidence>
<dbReference type="SUPFAM" id="SSF53448">
    <property type="entry name" value="Nucleotide-diphospho-sugar transferases"/>
    <property type="match status" value="1"/>
</dbReference>
<dbReference type="Proteomes" id="UP000479043">
    <property type="component" value="Unassembled WGS sequence"/>
</dbReference>